<evidence type="ECO:0000256" key="1">
    <source>
        <dbReference type="SAM" id="MobiDB-lite"/>
    </source>
</evidence>
<feature type="compositionally biased region" description="Low complexity" evidence="1">
    <location>
        <begin position="97"/>
        <end position="112"/>
    </location>
</feature>
<proteinExistence type="predicted"/>
<evidence type="ECO:0000313" key="2">
    <source>
        <dbReference type="EMBL" id="VDP40621.1"/>
    </source>
</evidence>
<protein>
    <submittedName>
        <fullName evidence="2">Uncharacterized protein</fullName>
    </submittedName>
</protein>
<gene>
    <name evidence="2" type="ORF">SMRZ_LOCUS21740</name>
</gene>
<keyword evidence="3" id="KW-1185">Reference proteome</keyword>
<sequence>MCDLASKTSHEILSYVNKQQSYVNSSKNENKSDKFEDIKVTHSNSDCMNDVQYCESTNYSEMHRKKISSPNIISEATSINASHEKSKQVQRNSQVESQPKQSPSSYLPLSLPGMDSDFSNKNKETYRSCQTSCNSQSQFLSRNWLDSDDNSSQSEICHCPKTSYSVHCSSEMKNVETNRTILKDTNGMKFCDRNHIDSIFYSLDKCSISCSSIIIYF</sequence>
<accession>A0A183N0B5</accession>
<dbReference type="Proteomes" id="UP000277204">
    <property type="component" value="Unassembled WGS sequence"/>
</dbReference>
<organism evidence="2 3">
    <name type="scientific">Schistosoma margrebowiei</name>
    <dbReference type="NCBI Taxonomy" id="48269"/>
    <lineage>
        <taxon>Eukaryota</taxon>
        <taxon>Metazoa</taxon>
        <taxon>Spiralia</taxon>
        <taxon>Lophotrochozoa</taxon>
        <taxon>Platyhelminthes</taxon>
        <taxon>Trematoda</taxon>
        <taxon>Digenea</taxon>
        <taxon>Strigeidida</taxon>
        <taxon>Schistosomatoidea</taxon>
        <taxon>Schistosomatidae</taxon>
        <taxon>Schistosoma</taxon>
    </lineage>
</organism>
<reference evidence="2 3" key="1">
    <citation type="submission" date="2018-11" db="EMBL/GenBank/DDBJ databases">
        <authorList>
            <consortium name="Pathogen Informatics"/>
        </authorList>
    </citation>
    <scope>NUCLEOTIDE SEQUENCE [LARGE SCALE GENOMIC DNA]</scope>
    <source>
        <strain evidence="2 3">Zambia</strain>
    </source>
</reference>
<name>A0A183N0B5_9TREM</name>
<dbReference type="EMBL" id="UZAI01018845">
    <property type="protein sequence ID" value="VDP40621.1"/>
    <property type="molecule type" value="Genomic_DNA"/>
</dbReference>
<dbReference type="AlphaFoldDB" id="A0A183N0B5"/>
<evidence type="ECO:0000313" key="3">
    <source>
        <dbReference type="Proteomes" id="UP000277204"/>
    </source>
</evidence>
<feature type="region of interest" description="Disordered" evidence="1">
    <location>
        <begin position="82"/>
        <end position="113"/>
    </location>
</feature>